<dbReference type="AlphaFoldDB" id="A0A7V7PN47"/>
<name>A0A7V7PN47_9HYPH</name>
<accession>A0A7V7PN47</accession>
<dbReference type="GO" id="GO:0016757">
    <property type="term" value="F:glycosyltransferase activity"/>
    <property type="evidence" value="ECO:0007669"/>
    <property type="project" value="InterPro"/>
</dbReference>
<dbReference type="EMBL" id="VZDO01000011">
    <property type="protein sequence ID" value="KAB0679036.1"/>
    <property type="molecule type" value="Genomic_DNA"/>
</dbReference>
<sequence>MNYLFVHNNFPAQFRHLAAHLASDPANEVRAIGADTARPLRRVVLHRYAMSPGHVAQTHPFARRFDNECRRAEQVLYVATMLAETGFSPDVVVAHSGWGEALPLRAVFPEARIVNYCEYFYRSHSSDVNFDPEFPALGLDGLVGLHARNAMALLGLADADLAISPTRWQRSTFPAEYAGKIAVAHEGVDTDLVAPDPDARLVLDDGTVLTREDEVLTFVARNLEPLRGYHVLMRALPAVMAARPKARVVVVGAFGVSYGQRPPEGQTWHRIFLEEVRDRIDLDRLHFLGHLPYERYLDVLRVSRAHAYLTYPFVLSWSCLEAMAASCVMVASDTAPVREVIDASTGILVPFHEPARLADALIDALAHPERHAEKGRAARARIVRRYDLRSVCLPRLTRLLAGAGEPAAPRPAFGLPFLG</sequence>
<dbReference type="InterPro" id="IPR001296">
    <property type="entry name" value="Glyco_trans_1"/>
</dbReference>
<feature type="domain" description="Glycosyl transferase family 1" evidence="2">
    <location>
        <begin position="211"/>
        <end position="380"/>
    </location>
</feature>
<evidence type="ECO:0000259" key="3">
    <source>
        <dbReference type="Pfam" id="PF12000"/>
    </source>
</evidence>
<evidence type="ECO:0000313" key="4">
    <source>
        <dbReference type="EMBL" id="KAB0679036.1"/>
    </source>
</evidence>
<dbReference type="InterPro" id="IPR022623">
    <property type="entry name" value="Glyco_trans_4"/>
</dbReference>
<dbReference type="GO" id="GO:0009103">
    <property type="term" value="P:lipopolysaccharide biosynthetic process"/>
    <property type="evidence" value="ECO:0007669"/>
    <property type="project" value="TreeGrafter"/>
</dbReference>
<proteinExistence type="predicted"/>
<dbReference type="RefSeq" id="WP_150970623.1">
    <property type="nucleotide sequence ID" value="NZ_VZDO01000011.1"/>
</dbReference>
<keyword evidence="1 4" id="KW-0808">Transferase</keyword>
<evidence type="ECO:0000313" key="5">
    <source>
        <dbReference type="Proteomes" id="UP000432089"/>
    </source>
</evidence>
<reference evidence="4 5" key="1">
    <citation type="submission" date="2019-09" db="EMBL/GenBank/DDBJ databases">
        <title>YIM 132180 draft genome.</title>
        <authorList>
            <person name="Zhang K."/>
        </authorList>
    </citation>
    <scope>NUCLEOTIDE SEQUENCE [LARGE SCALE GENOMIC DNA]</scope>
    <source>
        <strain evidence="4 5">YIM 132180</strain>
    </source>
</reference>
<feature type="domain" description="Glycosyl transferase family 4" evidence="3">
    <location>
        <begin position="27"/>
        <end position="192"/>
    </location>
</feature>
<evidence type="ECO:0000259" key="2">
    <source>
        <dbReference type="Pfam" id="PF00534"/>
    </source>
</evidence>
<evidence type="ECO:0000256" key="1">
    <source>
        <dbReference type="ARBA" id="ARBA00022679"/>
    </source>
</evidence>
<keyword evidence="5" id="KW-1185">Reference proteome</keyword>
<dbReference type="Pfam" id="PF12000">
    <property type="entry name" value="Glyco_trans_4_3"/>
    <property type="match status" value="1"/>
</dbReference>
<dbReference type="PANTHER" id="PTHR46401">
    <property type="entry name" value="GLYCOSYLTRANSFERASE WBBK-RELATED"/>
    <property type="match status" value="1"/>
</dbReference>
<dbReference type="Proteomes" id="UP000432089">
    <property type="component" value="Unassembled WGS sequence"/>
</dbReference>
<dbReference type="PANTHER" id="PTHR46401:SF2">
    <property type="entry name" value="GLYCOSYLTRANSFERASE WBBK-RELATED"/>
    <property type="match status" value="1"/>
</dbReference>
<dbReference type="Gene3D" id="3.40.50.2000">
    <property type="entry name" value="Glycogen Phosphorylase B"/>
    <property type="match status" value="2"/>
</dbReference>
<organism evidence="4 5">
    <name type="scientific">Plantimonas leprariae</name>
    <dbReference type="NCBI Taxonomy" id="2615207"/>
    <lineage>
        <taxon>Bacteria</taxon>
        <taxon>Pseudomonadati</taxon>
        <taxon>Pseudomonadota</taxon>
        <taxon>Alphaproteobacteria</taxon>
        <taxon>Hyphomicrobiales</taxon>
        <taxon>Aurantimonadaceae</taxon>
        <taxon>Plantimonas</taxon>
    </lineage>
</organism>
<dbReference type="SUPFAM" id="SSF53756">
    <property type="entry name" value="UDP-Glycosyltransferase/glycogen phosphorylase"/>
    <property type="match status" value="1"/>
</dbReference>
<dbReference type="Pfam" id="PF00534">
    <property type="entry name" value="Glycos_transf_1"/>
    <property type="match status" value="1"/>
</dbReference>
<protein>
    <submittedName>
        <fullName evidence="4">Glycosyltransferase</fullName>
    </submittedName>
</protein>
<gene>
    <name evidence="4" type="ORF">F6X38_14150</name>
</gene>
<comment type="caution">
    <text evidence="4">The sequence shown here is derived from an EMBL/GenBank/DDBJ whole genome shotgun (WGS) entry which is preliminary data.</text>
</comment>